<dbReference type="Pfam" id="PF02082">
    <property type="entry name" value="Rrf2"/>
    <property type="match status" value="1"/>
</dbReference>
<dbReference type="KEGG" id="aar:Acear_1961"/>
<gene>
    <name evidence="2" type="ordered locus">Acear_1961</name>
</gene>
<dbReference type="SUPFAM" id="SSF46785">
    <property type="entry name" value="Winged helix' DNA-binding domain"/>
    <property type="match status" value="1"/>
</dbReference>
<reference evidence="2 3" key="1">
    <citation type="journal article" date="2010" name="Stand. Genomic Sci.">
        <title>Complete genome sequence of Acetohalobium arabaticum type strain (Z-7288).</title>
        <authorList>
            <person name="Sikorski J."/>
            <person name="Lapidus A."/>
            <person name="Chertkov O."/>
            <person name="Lucas S."/>
            <person name="Copeland A."/>
            <person name="Glavina Del Rio T."/>
            <person name="Nolan M."/>
            <person name="Tice H."/>
            <person name="Cheng J.F."/>
            <person name="Han C."/>
            <person name="Brambilla E."/>
            <person name="Pitluck S."/>
            <person name="Liolios K."/>
            <person name="Ivanova N."/>
            <person name="Mavromatis K."/>
            <person name="Mikhailova N."/>
            <person name="Pati A."/>
            <person name="Bruce D."/>
            <person name="Detter C."/>
            <person name="Tapia R."/>
            <person name="Goodwin L."/>
            <person name="Chen A."/>
            <person name="Palaniappan K."/>
            <person name="Land M."/>
            <person name="Hauser L."/>
            <person name="Chang Y.J."/>
            <person name="Jeffries C.D."/>
            <person name="Rohde M."/>
            <person name="Goker M."/>
            <person name="Spring S."/>
            <person name="Woyke T."/>
            <person name="Bristow J."/>
            <person name="Eisen J.A."/>
            <person name="Markowitz V."/>
            <person name="Hugenholtz P."/>
            <person name="Kyrpides N.C."/>
            <person name="Klenk H.P."/>
        </authorList>
    </citation>
    <scope>NUCLEOTIDE SEQUENCE [LARGE SCALE GENOMIC DNA]</scope>
    <source>
        <strain evidence="3">ATCC 49924 / DSM 5501 / Z-7288</strain>
    </source>
</reference>
<dbReference type="GO" id="GO:0005829">
    <property type="term" value="C:cytosol"/>
    <property type="evidence" value="ECO:0007669"/>
    <property type="project" value="TreeGrafter"/>
</dbReference>
<dbReference type="PROSITE" id="PS01332">
    <property type="entry name" value="HTH_RRF2_1"/>
    <property type="match status" value="1"/>
</dbReference>
<dbReference type="HOGENOM" id="CLU_107144_0_1_9"/>
<dbReference type="InterPro" id="IPR036388">
    <property type="entry name" value="WH-like_DNA-bd_sf"/>
</dbReference>
<evidence type="ECO:0000256" key="1">
    <source>
        <dbReference type="ARBA" id="ARBA00023125"/>
    </source>
</evidence>
<dbReference type="RefSeq" id="WP_013278904.1">
    <property type="nucleotide sequence ID" value="NC_014378.1"/>
</dbReference>
<dbReference type="InterPro" id="IPR030489">
    <property type="entry name" value="TR_Rrf2-type_CS"/>
</dbReference>
<dbReference type="STRING" id="574087.Acear_1961"/>
<dbReference type="PANTHER" id="PTHR33221:SF5">
    <property type="entry name" value="HTH-TYPE TRANSCRIPTIONAL REGULATOR ISCR"/>
    <property type="match status" value="1"/>
</dbReference>
<dbReference type="Proteomes" id="UP000001661">
    <property type="component" value="Chromosome"/>
</dbReference>
<dbReference type="PANTHER" id="PTHR33221">
    <property type="entry name" value="WINGED HELIX-TURN-HELIX TRANSCRIPTIONAL REGULATOR, RRF2 FAMILY"/>
    <property type="match status" value="1"/>
</dbReference>
<organism evidence="2 3">
    <name type="scientific">Acetohalobium arabaticum (strain ATCC 49924 / DSM 5501 / Z-7288)</name>
    <dbReference type="NCBI Taxonomy" id="574087"/>
    <lineage>
        <taxon>Bacteria</taxon>
        <taxon>Bacillati</taxon>
        <taxon>Bacillota</taxon>
        <taxon>Clostridia</taxon>
        <taxon>Halanaerobiales</taxon>
        <taxon>Halobacteroidaceae</taxon>
        <taxon>Acetohalobium</taxon>
    </lineage>
</organism>
<dbReference type="GO" id="GO:0003700">
    <property type="term" value="F:DNA-binding transcription factor activity"/>
    <property type="evidence" value="ECO:0007669"/>
    <property type="project" value="TreeGrafter"/>
</dbReference>
<keyword evidence="1" id="KW-0238">DNA-binding</keyword>
<dbReference type="InterPro" id="IPR000944">
    <property type="entry name" value="Tscrpt_reg_Rrf2"/>
</dbReference>
<dbReference type="Gene3D" id="1.10.10.10">
    <property type="entry name" value="Winged helix-like DNA-binding domain superfamily/Winged helix DNA-binding domain"/>
    <property type="match status" value="1"/>
</dbReference>
<dbReference type="FunFam" id="1.10.10.10:FF:000164">
    <property type="entry name" value="Transcriptional regulator, Rrf2 family"/>
    <property type="match status" value="1"/>
</dbReference>
<dbReference type="NCBIfam" id="TIGR00738">
    <property type="entry name" value="rrf2_super"/>
    <property type="match status" value="1"/>
</dbReference>
<accession>D9QSJ6</accession>
<dbReference type="EMBL" id="CP002105">
    <property type="protein sequence ID" value="ADL13459.1"/>
    <property type="molecule type" value="Genomic_DNA"/>
</dbReference>
<protein>
    <submittedName>
        <fullName evidence="2">Transcriptional regulator, BadM/Rrf2 family</fullName>
    </submittedName>
</protein>
<dbReference type="GO" id="GO:0003677">
    <property type="term" value="F:DNA binding"/>
    <property type="evidence" value="ECO:0007669"/>
    <property type="project" value="UniProtKB-KW"/>
</dbReference>
<evidence type="ECO:0000313" key="2">
    <source>
        <dbReference type="EMBL" id="ADL13459.1"/>
    </source>
</evidence>
<dbReference type="InterPro" id="IPR036390">
    <property type="entry name" value="WH_DNA-bd_sf"/>
</dbReference>
<dbReference type="PROSITE" id="PS51197">
    <property type="entry name" value="HTH_RRF2_2"/>
    <property type="match status" value="1"/>
</dbReference>
<keyword evidence="3" id="KW-1185">Reference proteome</keyword>
<name>D9QSJ6_ACEAZ</name>
<dbReference type="AlphaFoldDB" id="D9QSJ6"/>
<dbReference type="OrthoDB" id="9808360at2"/>
<evidence type="ECO:0000313" key="3">
    <source>
        <dbReference type="Proteomes" id="UP000001661"/>
    </source>
</evidence>
<proteinExistence type="predicted"/>
<sequence>MQLSTKGRYGVRAMFDLALQQKEGPIPLKEIAERQKISDNYLEQLIAVLKNNRLVESVRGAYGGYLLAKPPEEISIGDIIRALEGPIDLADCVGGRSCEFEDNCIVELIWQKVKKEIDDILDSITLEDLLQEAANAQQDDKQHGYMYYI</sequence>
<dbReference type="eggNOG" id="COG1959">
    <property type="taxonomic scope" value="Bacteria"/>
</dbReference>